<reference evidence="1" key="6">
    <citation type="submission" date="2023-09" db="EMBL/GenBank/DDBJ databases">
        <title>Complete Genomes and Methylome analysis of Lactococcus lactis subs lactis strains.</title>
        <authorList>
            <person name="Fomenkov A."/>
            <person name="McDonnell B."/>
            <person name="Sun L."/>
            <person name="Van Sinderen D."/>
            <person name="Roberts R.J."/>
        </authorList>
    </citation>
    <scope>NUCLEOTIDE SEQUENCE</scope>
    <source>
        <strain evidence="1">229</strain>
    </source>
</reference>
<dbReference type="EMBL" id="BBSI01000017">
    <property type="protein sequence ID" value="GAM79559.1"/>
    <property type="molecule type" value="Genomic_DNA"/>
</dbReference>
<dbReference type="Proteomes" id="UP000031847">
    <property type="component" value="Unassembled WGS sequence"/>
</dbReference>
<protein>
    <submittedName>
        <fullName evidence="1">Lipoprotein BA_5634 family protein</fullName>
    </submittedName>
    <submittedName>
        <fullName evidence="2">NADH:ubiquinone oxidoreductase 27 kD subunit</fullName>
    </submittedName>
</protein>
<dbReference type="EMBL" id="LKLW01000001">
    <property type="protein sequence ID" value="KSU30235.1"/>
    <property type="molecule type" value="Genomic_DNA"/>
</dbReference>
<accession>A0A0B8QZX7</accession>
<evidence type="ECO:0000313" key="6">
    <source>
        <dbReference type="Proteomes" id="UP000031847"/>
    </source>
</evidence>
<dbReference type="RefSeq" id="WP_010905446.1">
    <property type="nucleotide sequence ID" value="NZ_BAABQR010000001.1"/>
</dbReference>
<reference evidence="2 6" key="1">
    <citation type="submission" date="2015-01" db="EMBL/GenBank/DDBJ databases">
        <title>Lactococcus lactis subsp.lactis JCM 5805 whole genome shotgun sequence.</title>
        <authorList>
            <person name="Fujii T."/>
            <person name="Tomita Y."/>
            <person name="Ikushima S."/>
            <person name="Fujiwara D."/>
        </authorList>
    </citation>
    <scope>NUCLEOTIDE SEQUENCE [LARGE SCALE GENOMIC DNA]</scope>
    <source>
        <strain evidence="2 6">JCM 5805</strain>
    </source>
</reference>
<dbReference type="Proteomes" id="UP000052991">
    <property type="component" value="Unassembled WGS sequence"/>
</dbReference>
<reference evidence="7 8" key="2">
    <citation type="submission" date="2015-10" db="EMBL/GenBank/DDBJ databases">
        <title>Draft Genome Sequences of 11 Lactococcus lactis subspecies cremoris strains.</title>
        <authorList>
            <person name="Wels M."/>
            <person name="Backus L."/>
            <person name="Boekhorst J."/>
            <person name="Dijkstra A."/>
            <person name="Beerthuizen M."/>
            <person name="Kelly W."/>
            <person name="Siezen R."/>
            <person name="Bachmann H."/>
            <person name="Van Hijum S."/>
        </authorList>
    </citation>
    <scope>NUCLEOTIDE SEQUENCE [LARGE SCALE GENOMIC DNA]</scope>
    <source>
        <strain evidence="8">KF282</strain>
        <strain evidence="7">N42</strain>
    </source>
</reference>
<organism evidence="2 6">
    <name type="scientific">Lactococcus lactis subsp. lactis</name>
    <name type="common">Streptococcus lactis</name>
    <dbReference type="NCBI Taxonomy" id="1360"/>
    <lineage>
        <taxon>Bacteria</taxon>
        <taxon>Bacillati</taxon>
        <taxon>Bacillota</taxon>
        <taxon>Bacilli</taxon>
        <taxon>Lactobacillales</taxon>
        <taxon>Streptococcaceae</taxon>
        <taxon>Lactococcus</taxon>
    </lineage>
</organism>
<name>A0A0B8QZX7_LACLL</name>
<dbReference type="Proteomes" id="UP001055586">
    <property type="component" value="Chromosome"/>
</dbReference>
<evidence type="ECO:0000313" key="2">
    <source>
        <dbReference type="EMBL" id="GAM79559.1"/>
    </source>
</evidence>
<evidence type="ECO:0000313" key="7">
    <source>
        <dbReference type="Proteomes" id="UP000052991"/>
    </source>
</evidence>
<dbReference type="PATRIC" id="fig|1360.103.peg.2534"/>
<dbReference type="Proteomes" id="UP000663169">
    <property type="component" value="Chromosome"/>
</dbReference>
<sequence>MKKILIALIIIVPIAITGFLGYDFFKKNFAHVHGIIMYSDNKDEADTILENNKKYIDKSLTVEGKYSSKSDVLVLNTQAANKLINEKVFNNVTKKGDKFKFKTVENLSAEPALWTGKEDKTITDDKGQSVKPKSTKYIVLGEYSATSKLLILNDEDYQKFDAKAKFVSVIKEKRDADKVLKSYITSGSIPSQIFPYK</sequence>
<dbReference type="EMBL" id="LKLN01000065">
    <property type="protein sequence ID" value="KSU04317.1"/>
    <property type="molecule type" value="Genomic_DNA"/>
</dbReference>
<reference evidence="5" key="4">
    <citation type="journal article" date="2020" name="Mol. Microbiol.">
        <title>The CWPS Rubik's cube: Linking diversity of cell wall polysaccharide structures with the encoded biosynthetic machinery of selected Lactococcus lactis strains.</title>
        <authorList>
            <person name="Mahony J."/>
            <person name="Frantzen C."/>
            <person name="Vinogradov E."/>
            <person name="Sadovskaya I."/>
            <person name="Theodorou I."/>
            <person name="Kelleher P."/>
            <person name="Chapot-Chartier M.P."/>
            <person name="Cambillau C."/>
            <person name="Holo H."/>
            <person name="van Sinderen D."/>
        </authorList>
    </citation>
    <scope>NUCLEOTIDE SEQUENCE</scope>
    <source>
        <strain evidence="5">223</strain>
    </source>
</reference>
<dbReference type="EMBL" id="CP090823">
    <property type="protein sequence ID" value="ARD95546.1"/>
    <property type="molecule type" value="Genomic_DNA"/>
</dbReference>
<evidence type="ECO:0000313" key="4">
    <source>
        <dbReference type="EMBL" id="KSU30235.1"/>
    </source>
</evidence>
<evidence type="ECO:0000313" key="8">
    <source>
        <dbReference type="Proteomes" id="UP000053058"/>
    </source>
</evidence>
<evidence type="ECO:0000313" key="1">
    <source>
        <dbReference type="EMBL" id="ARD95546.1"/>
    </source>
</evidence>
<evidence type="ECO:0000313" key="3">
    <source>
        <dbReference type="EMBL" id="KSU04317.1"/>
    </source>
</evidence>
<dbReference type="AlphaFoldDB" id="A0A0B8QZX7"/>
<dbReference type="Gene3D" id="2.40.40.60">
    <property type="match status" value="1"/>
</dbReference>
<dbReference type="Pfam" id="PF17294">
    <property type="entry name" value="Lipoprotein_22"/>
    <property type="match status" value="1"/>
</dbReference>
<gene>
    <name evidence="2" type="ORF">JCM5805K_0667</name>
    <name evidence="3" type="ORF">KF282_1451</name>
    <name evidence="5" type="ORF">LL223_0669</name>
    <name evidence="1" type="ORF">LL229_0659</name>
    <name evidence="4" type="ORF">N42_0027</name>
</gene>
<dbReference type="InterPro" id="IPR035253">
    <property type="entry name" value="Lipoprotein_22_bac"/>
</dbReference>
<evidence type="ECO:0000313" key="5">
    <source>
        <dbReference type="EMBL" id="QRZ34329.1"/>
    </source>
</evidence>
<dbReference type="EMBL" id="CP031926">
    <property type="protein sequence ID" value="QRZ34329.1"/>
    <property type="molecule type" value="Genomic_DNA"/>
</dbReference>
<proteinExistence type="predicted"/>
<dbReference type="Proteomes" id="UP000053058">
    <property type="component" value="Unassembled WGS sequence"/>
</dbReference>
<keyword evidence="1" id="KW-0449">Lipoprotein</keyword>
<reference evidence="3" key="3">
    <citation type="journal article" date="2017" name="Genome Announc.">
        <title>Draft Genome Sequences of 24 Lactococcus lactis Strains.</title>
        <authorList>
            <person name="Backus L."/>
            <person name="Wels M."/>
            <person name="Boekhorst J."/>
            <person name="Dijkstra A.R."/>
            <person name="Beerthuyzen M."/>
            <person name="Kelly W.J."/>
            <person name="Siezen R.J."/>
            <person name="van Hijum S.A."/>
            <person name="Bachmann H."/>
        </authorList>
    </citation>
    <scope>NUCLEOTIDE SEQUENCE</scope>
    <source>
        <strain evidence="3">KF282</strain>
        <strain evidence="4">N42</strain>
    </source>
</reference>
<reference evidence="5" key="5">
    <citation type="submission" date="2023-04" db="EMBL/GenBank/DDBJ databases">
        <authorList>
            <person name="McDonnell B."/>
        </authorList>
    </citation>
    <scope>NUCLEOTIDE SEQUENCE</scope>
    <source>
        <strain evidence="5">223</strain>
    </source>
</reference>
<keyword evidence="2" id="KW-0830">Ubiquinone</keyword>